<sequence length="207" mass="21613">MPDAILPPVLAATWRPPGPVRRGGWMTLDLDGALSPLRGPLPRAAGTFAAARAPAEVPRRRERVPGSALLGIGRAPAALRPAPVRRGAARAHPLTRVPDGAVVGIGRAPAGPRPQRGAVHPLRAGNGVVIPLATAPAPRRMERKHKLMLALAATVLWVGGTSAHKHWRPRAVLIEWPSTSAHAIALRDPCGAARTGRPAACRAALHA</sequence>
<organism evidence="1 2">
    <name type="scientific">Methylobacterium crusticola</name>
    <dbReference type="NCBI Taxonomy" id="1697972"/>
    <lineage>
        <taxon>Bacteria</taxon>
        <taxon>Pseudomonadati</taxon>
        <taxon>Pseudomonadota</taxon>
        <taxon>Alphaproteobacteria</taxon>
        <taxon>Hyphomicrobiales</taxon>
        <taxon>Methylobacteriaceae</taxon>
        <taxon>Methylobacterium</taxon>
    </lineage>
</organism>
<protein>
    <submittedName>
        <fullName evidence="1">Uncharacterized protein</fullName>
    </submittedName>
</protein>
<evidence type="ECO:0000313" key="1">
    <source>
        <dbReference type="EMBL" id="GJD53262.1"/>
    </source>
</evidence>
<comment type="caution">
    <text evidence="1">The sequence shown here is derived from an EMBL/GenBank/DDBJ whole genome shotgun (WGS) entry which is preliminary data.</text>
</comment>
<gene>
    <name evidence="1" type="ORF">OPKNFCMD_6035</name>
</gene>
<dbReference type="EMBL" id="BPQH01000027">
    <property type="protein sequence ID" value="GJD53262.1"/>
    <property type="molecule type" value="Genomic_DNA"/>
</dbReference>
<accession>A0ABQ4R6C0</accession>
<keyword evidence="2" id="KW-1185">Reference proteome</keyword>
<name>A0ABQ4R6C0_9HYPH</name>
<reference evidence="1" key="1">
    <citation type="journal article" date="2021" name="Front. Microbiol.">
        <title>Comprehensive Comparative Genomics and Phenotyping of Methylobacterium Species.</title>
        <authorList>
            <person name="Alessa O."/>
            <person name="Ogura Y."/>
            <person name="Fujitani Y."/>
            <person name="Takami H."/>
            <person name="Hayashi T."/>
            <person name="Sahin N."/>
            <person name="Tani A."/>
        </authorList>
    </citation>
    <scope>NUCLEOTIDE SEQUENCE</scope>
    <source>
        <strain evidence="1">KCTC 52305</strain>
    </source>
</reference>
<proteinExistence type="predicted"/>
<dbReference type="Proteomes" id="UP001055167">
    <property type="component" value="Unassembled WGS sequence"/>
</dbReference>
<reference evidence="1" key="2">
    <citation type="submission" date="2021-08" db="EMBL/GenBank/DDBJ databases">
        <authorList>
            <person name="Tani A."/>
            <person name="Ola A."/>
            <person name="Ogura Y."/>
            <person name="Katsura K."/>
            <person name="Hayashi T."/>
        </authorList>
    </citation>
    <scope>NUCLEOTIDE SEQUENCE</scope>
    <source>
        <strain evidence="1">KCTC 52305</strain>
    </source>
</reference>
<evidence type="ECO:0000313" key="2">
    <source>
        <dbReference type="Proteomes" id="UP001055167"/>
    </source>
</evidence>